<name>A0A8J8NLT4_HALGN</name>
<organism evidence="1 2">
    <name type="scientific">Halteria grandinella</name>
    <dbReference type="NCBI Taxonomy" id="5974"/>
    <lineage>
        <taxon>Eukaryota</taxon>
        <taxon>Sar</taxon>
        <taxon>Alveolata</taxon>
        <taxon>Ciliophora</taxon>
        <taxon>Intramacronucleata</taxon>
        <taxon>Spirotrichea</taxon>
        <taxon>Stichotrichia</taxon>
        <taxon>Sporadotrichida</taxon>
        <taxon>Halteriidae</taxon>
        <taxon>Halteria</taxon>
    </lineage>
</organism>
<dbReference type="Proteomes" id="UP000785679">
    <property type="component" value="Unassembled WGS sequence"/>
</dbReference>
<dbReference type="AlphaFoldDB" id="A0A8J8NLT4"/>
<sequence>MYHYAAHLSPCRNHLTVREIHIFPTLIFIIPIYGNIKNALGQICMEIDEFSMGAIPAEDYCIVSIWQQGFQIPKLVRIKEMRELLFGQIKVHILYTLSSQQQF</sequence>
<gene>
    <name evidence="1" type="ORF">FGO68_gene17620</name>
</gene>
<evidence type="ECO:0000313" key="2">
    <source>
        <dbReference type="Proteomes" id="UP000785679"/>
    </source>
</evidence>
<comment type="caution">
    <text evidence="1">The sequence shown here is derived from an EMBL/GenBank/DDBJ whole genome shotgun (WGS) entry which is preliminary data.</text>
</comment>
<proteinExistence type="predicted"/>
<dbReference type="EMBL" id="RRYP01013439">
    <property type="protein sequence ID" value="TNV76511.1"/>
    <property type="molecule type" value="Genomic_DNA"/>
</dbReference>
<accession>A0A8J8NLT4</accession>
<evidence type="ECO:0000313" key="1">
    <source>
        <dbReference type="EMBL" id="TNV76511.1"/>
    </source>
</evidence>
<reference evidence="1" key="1">
    <citation type="submission" date="2019-06" db="EMBL/GenBank/DDBJ databases">
        <authorList>
            <person name="Zheng W."/>
        </authorList>
    </citation>
    <scope>NUCLEOTIDE SEQUENCE</scope>
    <source>
        <strain evidence="1">QDHG01</strain>
    </source>
</reference>
<keyword evidence="2" id="KW-1185">Reference proteome</keyword>
<protein>
    <submittedName>
        <fullName evidence="1">Uncharacterized protein</fullName>
    </submittedName>
</protein>